<dbReference type="AlphaFoldDB" id="A0A101HHI7"/>
<feature type="domain" description="Pyruvate flavodoxin/ferredoxin oxidoreductase pyrimidine binding" evidence="3">
    <location>
        <begin position="217"/>
        <end position="444"/>
    </location>
</feature>
<reference evidence="5" key="1">
    <citation type="journal article" date="2015" name="MBio">
        <title>Genome-Resolved Metagenomic Analysis Reveals Roles for Candidate Phyla and Other Microbial Community Members in Biogeochemical Transformations in Oil Reservoirs.</title>
        <authorList>
            <person name="Hu P."/>
            <person name="Tom L."/>
            <person name="Singh A."/>
            <person name="Thomas B.C."/>
            <person name="Baker B.J."/>
            <person name="Piceno Y.M."/>
            <person name="Andersen G.L."/>
            <person name="Banfield J.F."/>
        </authorList>
    </citation>
    <scope>NUCLEOTIDE SEQUENCE [LARGE SCALE GENOMIC DNA]</scope>
</reference>
<dbReference type="GO" id="GO:0006979">
    <property type="term" value="P:response to oxidative stress"/>
    <property type="evidence" value="ECO:0007669"/>
    <property type="project" value="TreeGrafter"/>
</dbReference>
<evidence type="ECO:0000259" key="2">
    <source>
        <dbReference type="Pfam" id="PF01558"/>
    </source>
</evidence>
<protein>
    <submittedName>
        <fullName evidence="4">2-oxoacid oxidoreductase gamma-subunit alpha</fullName>
        <ecNumber evidence="4">1.2.7.3</ecNumber>
    </submittedName>
</protein>
<dbReference type="Gene3D" id="3.40.920.10">
    <property type="entry name" value="Pyruvate-ferredoxin oxidoreductase, PFOR, domain III"/>
    <property type="match status" value="1"/>
</dbReference>
<evidence type="ECO:0000313" key="4">
    <source>
        <dbReference type="EMBL" id="KUK76753.1"/>
    </source>
</evidence>
<dbReference type="InterPro" id="IPR002880">
    <property type="entry name" value="Pyrv_Fd/Flavodoxin_OxRdtase_N"/>
</dbReference>
<dbReference type="GO" id="GO:0047553">
    <property type="term" value="F:2-oxoglutarate synthase activity"/>
    <property type="evidence" value="ECO:0007669"/>
    <property type="project" value="UniProtKB-EC"/>
</dbReference>
<dbReference type="InterPro" id="IPR002869">
    <property type="entry name" value="Pyrv_flavodox_OxRed_cen"/>
</dbReference>
<sequence length="566" mass="62952">MSNNRLVVKFAGESGQGINTLGEILSRSVKDSGFYNFAYREYPSLIRGGVASYQVDIAGEYIQSSQRKCDILTLLHDKAKDTYLTSVKKNGVVLHGTQELNLTDDQKRYIEENNISFVSLDTTTMALEAGGIEIMANMVLMGFIWKLLSLKTKPLEEIVKEKFKNKNVDLEAEIKCIHAGYNSDLVTEKLLKPVTFKSKKKLDNAYSMTGNQAIALGAISAGCRAYYAYPMTPSTSIFKFIGDTYKETGILVKQAENEITAAQLVMGSMNMGTRAMAATSGGGFDLMSETISCAGISEVPMVIALAQRAGAGTGVPTWTGAGDVMLAVNAGHGEFPRCVISVSNPEDAYTLTQRAFNIAEVYQLPVILLTEKQIAESIFSIEKLPKPIKIERGLNEGEKRYDITESGISPRWIPSSDNPVLQVNSDEHKEDSESTEVSEEIIEMSNKRMRKLQTLKDNLPEPEYYGSKNPETVFVGYGSVGNTVRDILNQYPNVGYLHYQYIYPLKYENILQMYEDGSRIVLIENNQTGEFGKLIKQESGFEIKDRLLKYNGRPFFIEDILDFLGK</sequence>
<gene>
    <name evidence="4" type="ORF">XD93_0737</name>
</gene>
<dbReference type="InterPro" id="IPR019752">
    <property type="entry name" value="Pyrv/ketoisovalerate_OxRed_cat"/>
</dbReference>
<dbReference type="SUPFAM" id="SSF52518">
    <property type="entry name" value="Thiamin diphosphate-binding fold (THDP-binding)"/>
    <property type="match status" value="1"/>
</dbReference>
<dbReference type="PANTHER" id="PTHR32154">
    <property type="entry name" value="PYRUVATE-FLAVODOXIN OXIDOREDUCTASE-RELATED"/>
    <property type="match status" value="1"/>
</dbReference>
<dbReference type="EMBL" id="LGGO01000108">
    <property type="protein sequence ID" value="KUK76753.1"/>
    <property type="molecule type" value="Genomic_DNA"/>
</dbReference>
<dbReference type="InterPro" id="IPR050722">
    <property type="entry name" value="Pyruvate:ferred/Flavod_OxRd"/>
</dbReference>
<comment type="caution">
    <text evidence="4">The sequence shown here is derived from an EMBL/GenBank/DDBJ whole genome shotgun (WGS) entry which is preliminary data.</text>
</comment>
<name>A0A101HHI7_9BACT</name>
<dbReference type="InterPro" id="IPR022367">
    <property type="entry name" value="2-oxoacid/accept_OxRdtase_asu"/>
</dbReference>
<dbReference type="Proteomes" id="UP000053904">
    <property type="component" value="Unassembled WGS sequence"/>
</dbReference>
<dbReference type="PATRIC" id="fig|1641389.3.peg.884"/>
<dbReference type="Pfam" id="PF01855">
    <property type="entry name" value="POR_N"/>
    <property type="match status" value="1"/>
</dbReference>
<dbReference type="SUPFAM" id="SSF53323">
    <property type="entry name" value="Pyruvate-ferredoxin oxidoreductase, PFOR, domain III"/>
    <property type="match status" value="1"/>
</dbReference>
<feature type="domain" description="Pyruvate/ketoisovalerate oxidoreductase catalytic" evidence="2">
    <location>
        <begin position="15"/>
        <end position="181"/>
    </location>
</feature>
<dbReference type="InterPro" id="IPR009014">
    <property type="entry name" value="Transketo_C/PFOR_II"/>
</dbReference>
<evidence type="ECO:0000259" key="3">
    <source>
        <dbReference type="Pfam" id="PF01855"/>
    </source>
</evidence>
<organism evidence="4 5">
    <name type="scientific">candidate division WS6 bacterium 34_10</name>
    <dbReference type="NCBI Taxonomy" id="1641389"/>
    <lineage>
        <taxon>Bacteria</taxon>
        <taxon>Candidatus Dojkabacteria</taxon>
    </lineage>
</organism>
<proteinExistence type="predicted"/>
<keyword evidence="1 4" id="KW-0560">Oxidoreductase</keyword>
<dbReference type="Pfam" id="PF01558">
    <property type="entry name" value="POR"/>
    <property type="match status" value="1"/>
</dbReference>
<dbReference type="PANTHER" id="PTHR32154:SF20">
    <property type="entry name" value="2-OXOGLUTARATE OXIDOREDUCTASE SUBUNIT KORA"/>
    <property type="match status" value="1"/>
</dbReference>
<evidence type="ECO:0000256" key="1">
    <source>
        <dbReference type="ARBA" id="ARBA00023002"/>
    </source>
</evidence>
<dbReference type="InterPro" id="IPR029061">
    <property type="entry name" value="THDP-binding"/>
</dbReference>
<dbReference type="Gene3D" id="3.40.50.970">
    <property type="match status" value="1"/>
</dbReference>
<dbReference type="CDD" id="cd07034">
    <property type="entry name" value="TPP_PYR_PFOR_IOR-alpha_like"/>
    <property type="match status" value="1"/>
</dbReference>
<accession>A0A101HHI7</accession>
<dbReference type="EC" id="1.2.7.3" evidence="4"/>
<evidence type="ECO:0000313" key="5">
    <source>
        <dbReference type="Proteomes" id="UP000053904"/>
    </source>
</evidence>
<dbReference type="NCBIfam" id="TIGR03710">
    <property type="entry name" value="OAFO_sf"/>
    <property type="match status" value="1"/>
</dbReference>
<dbReference type="SUPFAM" id="SSF52922">
    <property type="entry name" value="TK C-terminal domain-like"/>
    <property type="match status" value="1"/>
</dbReference>
<dbReference type="Gene3D" id="3.40.50.920">
    <property type="match status" value="1"/>
</dbReference>